<dbReference type="Pfam" id="PF14104">
    <property type="entry name" value="DUF4277"/>
    <property type="match status" value="1"/>
</dbReference>
<dbReference type="PANTHER" id="PTHR34614:SF2">
    <property type="entry name" value="TRANSPOSASE IS4-LIKE DOMAIN-CONTAINING PROTEIN"/>
    <property type="match status" value="1"/>
</dbReference>
<dbReference type="AlphaFoldDB" id="T1BQN4"/>
<reference evidence="2" key="1">
    <citation type="submission" date="2013-08" db="EMBL/GenBank/DDBJ databases">
        <authorList>
            <person name="Mendez C."/>
            <person name="Richter M."/>
            <person name="Ferrer M."/>
            <person name="Sanchez J."/>
        </authorList>
    </citation>
    <scope>NUCLEOTIDE SEQUENCE</scope>
</reference>
<organism evidence="2">
    <name type="scientific">mine drainage metagenome</name>
    <dbReference type="NCBI Taxonomy" id="410659"/>
    <lineage>
        <taxon>unclassified sequences</taxon>
        <taxon>metagenomes</taxon>
        <taxon>ecological metagenomes</taxon>
    </lineage>
</organism>
<evidence type="ECO:0000259" key="1">
    <source>
        <dbReference type="Pfam" id="PF14104"/>
    </source>
</evidence>
<dbReference type="NCBIfam" id="NF033559">
    <property type="entry name" value="transpos_IS1634"/>
    <property type="match status" value="1"/>
</dbReference>
<sequence length="556" mass="64513">MVQQSGSDKHELQTRWIYAIPIINRYIHRIGLSDILSSRMGGGGIVPNTSCLMIMLRNILMEREPVYGMGKWVSSIEPSLLGITANQTDHVNDDRMGRTLDMLFDVDRGSMLVEIVKNVIEKFGIGMDEFHNDSTTVTFSGNYEDADGTDKRGKGTAEITYGHNKDHRPDLKQLLWTLTVSSDHSVPVHYMALDGNTQDTRTHIDTWNFLRDLSGRSDFIYVADSKLCSKDNMKYINENHGKFITVLPATRSETSWFHEYIQDHRVDWKDAFIRRRSKGDIEFRVFDSPIPSSEGFRIVWVWSSQKEDLDSHTRDRKIKESVSKLESIESSLQRRHMKKQRIVEKAEEAIKGVPFIRYEIREEQVETFRKSGRGRPSARSTYRKIEMPVYHMSWAMDKYAVEKDSRSDGIFPLITNCMDAEASDVLSRYKYQPMLEKRYEQLKTVYGVMPVLFKSITRIEGFLFVYFIAMIIQSLIERDVRIAMVNSGIKSIPLYPEERECPSPTCYRIFSAFDNMQVHHLISNGEETERFYTDISDVQKLILSLLSISEEEFRPE</sequence>
<feature type="domain" description="DUF4277" evidence="1">
    <location>
        <begin position="14"/>
        <end position="116"/>
    </location>
</feature>
<comment type="caution">
    <text evidence="2">The sequence shown here is derived from an EMBL/GenBank/DDBJ whole genome shotgun (WGS) entry which is preliminary data.</text>
</comment>
<accession>T1BQN4</accession>
<name>T1BQN4_9ZZZZ</name>
<gene>
    <name evidence="2" type="ORF">B1B_02285</name>
</gene>
<dbReference type="PANTHER" id="PTHR34614">
    <property type="match status" value="1"/>
</dbReference>
<dbReference type="InterPro" id="IPR025457">
    <property type="entry name" value="DUF4277"/>
</dbReference>
<protein>
    <submittedName>
        <fullName evidence="2">Transposase (IS4 family protein)</fullName>
    </submittedName>
</protein>
<dbReference type="InterPro" id="IPR047654">
    <property type="entry name" value="IS1634_transpos"/>
</dbReference>
<dbReference type="EMBL" id="AUZY01001348">
    <property type="protein sequence ID" value="EQD75146.1"/>
    <property type="molecule type" value="Genomic_DNA"/>
</dbReference>
<reference evidence="2" key="2">
    <citation type="journal article" date="2014" name="ISME J.">
        <title>Microbial stratification in low pH oxic and suboxic macroscopic growths along an acid mine drainage.</title>
        <authorList>
            <person name="Mendez-Garcia C."/>
            <person name="Mesa V."/>
            <person name="Sprenger R.R."/>
            <person name="Richter M."/>
            <person name="Diez M.S."/>
            <person name="Solano J."/>
            <person name="Bargiela R."/>
            <person name="Golyshina O.V."/>
            <person name="Manteca A."/>
            <person name="Ramos J.L."/>
            <person name="Gallego J.R."/>
            <person name="Llorente I."/>
            <person name="Martins Dos Santos V.A."/>
            <person name="Jensen O.N."/>
            <person name="Pelaez A.I."/>
            <person name="Sanchez J."/>
            <person name="Ferrer M."/>
        </authorList>
    </citation>
    <scope>NUCLEOTIDE SEQUENCE</scope>
</reference>
<proteinExistence type="predicted"/>
<evidence type="ECO:0000313" key="2">
    <source>
        <dbReference type="EMBL" id="EQD75146.1"/>
    </source>
</evidence>